<feature type="domain" description="Zn(2)-C6 fungal-type" evidence="5">
    <location>
        <begin position="25"/>
        <end position="52"/>
    </location>
</feature>
<feature type="region of interest" description="Disordered" evidence="4">
    <location>
        <begin position="1"/>
        <end position="24"/>
    </location>
</feature>
<dbReference type="GO" id="GO:0006351">
    <property type="term" value="P:DNA-templated transcription"/>
    <property type="evidence" value="ECO:0007669"/>
    <property type="project" value="InterPro"/>
</dbReference>
<dbReference type="PANTHER" id="PTHR31001">
    <property type="entry name" value="UNCHARACTERIZED TRANSCRIPTIONAL REGULATORY PROTEIN"/>
    <property type="match status" value="1"/>
</dbReference>
<reference evidence="6" key="2">
    <citation type="submission" date="2023-05" db="EMBL/GenBank/DDBJ databases">
        <authorList>
            <consortium name="Lawrence Berkeley National Laboratory"/>
            <person name="Steindorff A."/>
            <person name="Hensen N."/>
            <person name="Bonometti L."/>
            <person name="Westerberg I."/>
            <person name="Brannstrom I.O."/>
            <person name="Guillou S."/>
            <person name="Cros-Aarteil S."/>
            <person name="Calhoun S."/>
            <person name="Haridas S."/>
            <person name="Kuo A."/>
            <person name="Mondo S."/>
            <person name="Pangilinan J."/>
            <person name="Riley R."/>
            <person name="Labutti K."/>
            <person name="Andreopoulos B."/>
            <person name="Lipzen A."/>
            <person name="Chen C."/>
            <person name="Yanf M."/>
            <person name="Daum C."/>
            <person name="Ng V."/>
            <person name="Clum A."/>
            <person name="Ohm R."/>
            <person name="Martin F."/>
            <person name="Silar P."/>
            <person name="Natvig D."/>
            <person name="Lalanne C."/>
            <person name="Gautier V."/>
            <person name="Ament-Velasquez S.L."/>
            <person name="Kruys A."/>
            <person name="Hutchinson M.I."/>
            <person name="Powell A.J."/>
            <person name="Barry K."/>
            <person name="Miller A.N."/>
            <person name="Grigoriev I.V."/>
            <person name="Debuchy R."/>
            <person name="Gladieux P."/>
            <person name="Thoren M.H."/>
            <person name="Johannesson H."/>
        </authorList>
    </citation>
    <scope>NUCLEOTIDE SEQUENCE</scope>
    <source>
        <strain evidence="6">PSN243</strain>
    </source>
</reference>
<gene>
    <name evidence="6" type="ORF">QBC34DRAFT_479943</name>
</gene>
<dbReference type="PROSITE" id="PS00463">
    <property type="entry name" value="ZN2_CY6_FUNGAL_1"/>
    <property type="match status" value="1"/>
</dbReference>
<dbReference type="GO" id="GO:0003677">
    <property type="term" value="F:DNA binding"/>
    <property type="evidence" value="ECO:0007669"/>
    <property type="project" value="InterPro"/>
</dbReference>
<keyword evidence="3" id="KW-0539">Nucleus</keyword>
<evidence type="ECO:0000313" key="6">
    <source>
        <dbReference type="EMBL" id="KAK4442592.1"/>
    </source>
</evidence>
<dbReference type="PANTHER" id="PTHR31001:SF90">
    <property type="entry name" value="CENTROMERE DNA-BINDING PROTEIN COMPLEX CBF3 SUBUNIT B"/>
    <property type="match status" value="1"/>
</dbReference>
<keyword evidence="2" id="KW-0479">Metal-binding</keyword>
<reference evidence="6" key="1">
    <citation type="journal article" date="2023" name="Mol. Phylogenet. Evol.">
        <title>Genome-scale phylogeny and comparative genomics of the fungal order Sordariales.</title>
        <authorList>
            <person name="Hensen N."/>
            <person name="Bonometti L."/>
            <person name="Westerberg I."/>
            <person name="Brannstrom I.O."/>
            <person name="Guillou S."/>
            <person name="Cros-Aarteil S."/>
            <person name="Calhoun S."/>
            <person name="Haridas S."/>
            <person name="Kuo A."/>
            <person name="Mondo S."/>
            <person name="Pangilinan J."/>
            <person name="Riley R."/>
            <person name="LaButti K."/>
            <person name="Andreopoulos B."/>
            <person name="Lipzen A."/>
            <person name="Chen C."/>
            <person name="Yan M."/>
            <person name="Daum C."/>
            <person name="Ng V."/>
            <person name="Clum A."/>
            <person name="Steindorff A."/>
            <person name="Ohm R.A."/>
            <person name="Martin F."/>
            <person name="Silar P."/>
            <person name="Natvig D.O."/>
            <person name="Lalanne C."/>
            <person name="Gautier V."/>
            <person name="Ament-Velasquez S.L."/>
            <person name="Kruys A."/>
            <person name="Hutchinson M.I."/>
            <person name="Powell A.J."/>
            <person name="Barry K."/>
            <person name="Miller A.N."/>
            <person name="Grigoriev I.V."/>
            <person name="Debuchy R."/>
            <person name="Gladieux P."/>
            <person name="Hiltunen Thoren M."/>
            <person name="Johannesson H."/>
        </authorList>
    </citation>
    <scope>NUCLEOTIDE SEQUENCE</scope>
    <source>
        <strain evidence="6">PSN243</strain>
    </source>
</reference>
<dbReference type="Gene3D" id="4.10.240.10">
    <property type="entry name" value="Zn(2)-C6 fungal-type DNA-binding domain"/>
    <property type="match status" value="1"/>
</dbReference>
<evidence type="ECO:0000256" key="2">
    <source>
        <dbReference type="ARBA" id="ARBA00022723"/>
    </source>
</evidence>
<dbReference type="CDD" id="cd12148">
    <property type="entry name" value="fungal_TF_MHR"/>
    <property type="match status" value="1"/>
</dbReference>
<keyword evidence="7" id="KW-1185">Reference proteome</keyword>
<evidence type="ECO:0000256" key="1">
    <source>
        <dbReference type="ARBA" id="ARBA00004123"/>
    </source>
</evidence>
<comment type="caution">
    <text evidence="6">The sequence shown here is derived from an EMBL/GenBank/DDBJ whole genome shotgun (WGS) entry which is preliminary data.</text>
</comment>
<sequence length="708" mass="78079">MKRRPSPGSESASGPVRRGRQPQISCDSCRRKKLKCGPERPCPNCVTRNQPCEGGPPPPERLGVVHVDSLNNSKEILGRLRRLEQAVFDGPPRPSQPQILGSELQCSSTQTASLLAALDYPAAPDTQLPADKCPFNFRVAEPASASTSAFGLQQNSDAPSRTVILPAREDALLLFDYFLETAHFLPHIIHAPTTRSVISDVCSPNDDYSGRTAPRTAQAAIALSILATAAFFWEKHASHDICRLFPSEQDALLPGRTWLRSGWDLLDRLRQTALSVSLEEVQANVVLSDLIYNTEGCSSRFRFLHGRSLALARELSLQAVDLRPPSSALTKVEEQHKEIRRRVWWYIASSDWLLSVMGGPLDRTYVVNPQHMMVNFPANSNNDDPSLAQPAGAATEMTYFILRTRLAEVCRKVSDCFPFGSHEITELPYDRVAAISRLFDEAYAGMPPCRLLGSPTPSHLPPTASTERRVIQLGFHARRARIFRPFLHSAPKHQTDPRFSQFRALCLHSARVVLEIASDLVREGLDAGKARTKWSGCVISHLFIACVVLVTHPALESEGALSNRPHDPEAEDIRSELNDARRLLERAAEVSSVAGNLVRKLVEVLKRYRVLSVAPAEVSVGEKGADITTPASTTGSYYISETTATVVGDSIDTTWLLPRALESRGHDQSQRIEKLQWTDLVGDDLPDGDGWGQLFADLDAAFPAPFFS</sequence>
<dbReference type="PROSITE" id="PS50048">
    <property type="entry name" value="ZN2_CY6_FUNGAL_2"/>
    <property type="match status" value="1"/>
</dbReference>
<accession>A0AAV9G3N4</accession>
<evidence type="ECO:0000313" key="7">
    <source>
        <dbReference type="Proteomes" id="UP001321760"/>
    </source>
</evidence>
<dbReference type="InterPro" id="IPR001138">
    <property type="entry name" value="Zn2Cys6_DnaBD"/>
</dbReference>
<dbReference type="GO" id="GO:0000981">
    <property type="term" value="F:DNA-binding transcription factor activity, RNA polymerase II-specific"/>
    <property type="evidence" value="ECO:0007669"/>
    <property type="project" value="InterPro"/>
</dbReference>
<dbReference type="InterPro" id="IPR007219">
    <property type="entry name" value="XnlR_reg_dom"/>
</dbReference>
<dbReference type="CDD" id="cd00067">
    <property type="entry name" value="GAL4"/>
    <property type="match status" value="1"/>
</dbReference>
<dbReference type="GO" id="GO:0005634">
    <property type="term" value="C:nucleus"/>
    <property type="evidence" value="ECO:0007669"/>
    <property type="project" value="UniProtKB-SubCell"/>
</dbReference>
<comment type="subcellular location">
    <subcellularLocation>
        <location evidence="1">Nucleus</location>
    </subcellularLocation>
</comment>
<dbReference type="GO" id="GO:0008270">
    <property type="term" value="F:zinc ion binding"/>
    <property type="evidence" value="ECO:0007669"/>
    <property type="project" value="InterPro"/>
</dbReference>
<evidence type="ECO:0000259" key="5">
    <source>
        <dbReference type="PROSITE" id="PS50048"/>
    </source>
</evidence>
<dbReference type="SMART" id="SM00066">
    <property type="entry name" value="GAL4"/>
    <property type="match status" value="1"/>
</dbReference>
<dbReference type="EMBL" id="MU866011">
    <property type="protein sequence ID" value="KAK4442592.1"/>
    <property type="molecule type" value="Genomic_DNA"/>
</dbReference>
<dbReference type="Pfam" id="PF04082">
    <property type="entry name" value="Fungal_trans"/>
    <property type="match status" value="1"/>
</dbReference>
<dbReference type="InterPro" id="IPR036864">
    <property type="entry name" value="Zn2-C6_fun-type_DNA-bd_sf"/>
</dbReference>
<dbReference type="Proteomes" id="UP001321760">
    <property type="component" value="Unassembled WGS sequence"/>
</dbReference>
<dbReference type="InterPro" id="IPR050613">
    <property type="entry name" value="Sec_Metabolite_Reg"/>
</dbReference>
<dbReference type="SUPFAM" id="SSF57701">
    <property type="entry name" value="Zn2/Cys6 DNA-binding domain"/>
    <property type="match status" value="1"/>
</dbReference>
<name>A0AAV9G3N4_9PEZI</name>
<dbReference type="AlphaFoldDB" id="A0AAV9G3N4"/>
<dbReference type="Pfam" id="PF00172">
    <property type="entry name" value="Zn_clus"/>
    <property type="match status" value="1"/>
</dbReference>
<protein>
    <recommendedName>
        <fullName evidence="5">Zn(2)-C6 fungal-type domain-containing protein</fullName>
    </recommendedName>
</protein>
<evidence type="ECO:0000256" key="3">
    <source>
        <dbReference type="ARBA" id="ARBA00023242"/>
    </source>
</evidence>
<evidence type="ECO:0000256" key="4">
    <source>
        <dbReference type="SAM" id="MobiDB-lite"/>
    </source>
</evidence>
<organism evidence="6 7">
    <name type="scientific">Podospora aff. communis PSN243</name>
    <dbReference type="NCBI Taxonomy" id="3040156"/>
    <lineage>
        <taxon>Eukaryota</taxon>
        <taxon>Fungi</taxon>
        <taxon>Dikarya</taxon>
        <taxon>Ascomycota</taxon>
        <taxon>Pezizomycotina</taxon>
        <taxon>Sordariomycetes</taxon>
        <taxon>Sordariomycetidae</taxon>
        <taxon>Sordariales</taxon>
        <taxon>Podosporaceae</taxon>
        <taxon>Podospora</taxon>
    </lineage>
</organism>
<proteinExistence type="predicted"/>